<keyword evidence="1" id="KW-0472">Membrane</keyword>
<feature type="transmembrane region" description="Helical" evidence="1">
    <location>
        <begin position="6"/>
        <end position="32"/>
    </location>
</feature>
<reference evidence="2" key="1">
    <citation type="submission" date="2020-10" db="EMBL/GenBank/DDBJ databases">
        <authorList>
            <person name="Gilroy R."/>
        </authorList>
    </citation>
    <scope>NUCLEOTIDE SEQUENCE</scope>
    <source>
        <strain evidence="2">17113</strain>
    </source>
</reference>
<evidence type="ECO:0000313" key="2">
    <source>
        <dbReference type="EMBL" id="MBO8426063.1"/>
    </source>
</evidence>
<proteinExistence type="predicted"/>
<keyword evidence="1" id="KW-0812">Transmembrane</keyword>
<sequence length="45" mass="4858">MVNILLATSTIIGIIAVIAVVAITIAVCFYLASPKEESHDERKDK</sequence>
<organism evidence="2 3">
    <name type="scientific">Candidatus Alloenteromonas pullistercoris</name>
    <dbReference type="NCBI Taxonomy" id="2840785"/>
    <lineage>
        <taxon>Bacteria</taxon>
        <taxon>Bacillati</taxon>
        <taxon>Bacillota</taxon>
        <taxon>Bacillota incertae sedis</taxon>
        <taxon>Candidatus Alloenteromonas</taxon>
    </lineage>
</organism>
<protein>
    <submittedName>
        <fullName evidence="2">Uncharacterized protein</fullName>
    </submittedName>
</protein>
<dbReference type="EMBL" id="JADINA010000015">
    <property type="protein sequence ID" value="MBO8426063.1"/>
    <property type="molecule type" value="Genomic_DNA"/>
</dbReference>
<comment type="caution">
    <text evidence="2">The sequence shown here is derived from an EMBL/GenBank/DDBJ whole genome shotgun (WGS) entry which is preliminary data.</text>
</comment>
<evidence type="ECO:0000313" key="3">
    <source>
        <dbReference type="Proteomes" id="UP000823634"/>
    </source>
</evidence>
<gene>
    <name evidence="2" type="ORF">IAC61_01935</name>
</gene>
<name>A0A9D9DEC4_9FIRM</name>
<dbReference type="Proteomes" id="UP000823634">
    <property type="component" value="Unassembled WGS sequence"/>
</dbReference>
<evidence type="ECO:0000256" key="1">
    <source>
        <dbReference type="SAM" id="Phobius"/>
    </source>
</evidence>
<reference evidence="2" key="2">
    <citation type="journal article" date="2021" name="PeerJ">
        <title>Extensive microbial diversity within the chicken gut microbiome revealed by metagenomics and culture.</title>
        <authorList>
            <person name="Gilroy R."/>
            <person name="Ravi A."/>
            <person name="Getino M."/>
            <person name="Pursley I."/>
            <person name="Horton D.L."/>
            <person name="Alikhan N.F."/>
            <person name="Baker D."/>
            <person name="Gharbi K."/>
            <person name="Hall N."/>
            <person name="Watson M."/>
            <person name="Adriaenssens E.M."/>
            <person name="Foster-Nyarko E."/>
            <person name="Jarju S."/>
            <person name="Secka A."/>
            <person name="Antonio M."/>
            <person name="Oren A."/>
            <person name="Chaudhuri R.R."/>
            <person name="La Ragione R."/>
            <person name="Hildebrand F."/>
            <person name="Pallen M.J."/>
        </authorList>
    </citation>
    <scope>NUCLEOTIDE SEQUENCE</scope>
    <source>
        <strain evidence="2">17113</strain>
    </source>
</reference>
<keyword evidence="1" id="KW-1133">Transmembrane helix</keyword>
<dbReference type="AlphaFoldDB" id="A0A9D9DEC4"/>
<accession>A0A9D9DEC4</accession>